<sequence>MVHILNVSLSTADMVQDLLELIPCCTELQSFALHSAIPTEDFLIRGVIASACNDALDPLNPVSRGTTPHRHSISPSPSAPLATSLAFGAHTSHTHSHSLSLSPYIRSMTPLAGLQEADDETIMASSTSQSGMLFKLLSQSCPKLEKIWISGFHPVSVLGAPTDLRPRPTQEHRLSTQLAEALVVQTPVASDTLLQPTPKGASLSRSTLSAMDPSLPPIPPVPGINAAVALPASSSPMTVAAANTHPHIQSKIHSIQFVNCTLPPQYLLTMIHHSLPNLARLALTQCWQGNPLSGNFLSSVSKICPGLKEITLHATQNHRDSVTSDTLLQLLQGLEGKPKEIDGEKWCYGSTGCRLPLAVGAGASLADFPLGTFRKSSYTTAPSISSTAATVGSSSYASHSDFGSISSPSSIADPSLSPFPSPSSTASSYLANGTSTNHGSVSNGNGYLSAQPSSYHQQQQQHSCQEADGSARPGSDLESISVWFTHSTLNQSIAAELANRARHPRLKRVEFGSEDVFDVGAGLIRQLGEQRKELSVTWVSYGDTGDDRDD</sequence>
<feature type="region of interest" description="Disordered" evidence="1">
    <location>
        <begin position="407"/>
        <end position="475"/>
    </location>
</feature>
<proteinExistence type="predicted"/>
<reference evidence="2" key="1">
    <citation type="journal article" date="2020" name="Fungal Divers.">
        <title>Resolving the Mortierellaceae phylogeny through synthesis of multi-gene phylogenetics and phylogenomics.</title>
        <authorList>
            <person name="Vandepol N."/>
            <person name="Liber J."/>
            <person name="Desiro A."/>
            <person name="Na H."/>
            <person name="Kennedy M."/>
            <person name="Barry K."/>
            <person name="Grigoriev I.V."/>
            <person name="Miller A.N."/>
            <person name="O'Donnell K."/>
            <person name="Stajich J.E."/>
            <person name="Bonito G."/>
        </authorList>
    </citation>
    <scope>NUCLEOTIDE SEQUENCE</scope>
    <source>
        <strain evidence="2">NVP60</strain>
    </source>
</reference>
<feature type="compositionally biased region" description="Low complexity" evidence="1">
    <location>
        <begin position="449"/>
        <end position="464"/>
    </location>
</feature>
<evidence type="ECO:0000256" key="1">
    <source>
        <dbReference type="SAM" id="MobiDB-lite"/>
    </source>
</evidence>
<dbReference type="AlphaFoldDB" id="A0A9P6RBJ4"/>
<protein>
    <submittedName>
        <fullName evidence="2">Uncharacterized protein</fullName>
    </submittedName>
</protein>
<name>A0A9P6RBJ4_9FUNG</name>
<dbReference type="EMBL" id="JAAAIN010000340">
    <property type="protein sequence ID" value="KAG0315975.1"/>
    <property type="molecule type" value="Genomic_DNA"/>
</dbReference>
<evidence type="ECO:0000313" key="3">
    <source>
        <dbReference type="Proteomes" id="UP000823405"/>
    </source>
</evidence>
<feature type="compositionally biased region" description="Low complexity" evidence="1">
    <location>
        <begin position="407"/>
        <end position="428"/>
    </location>
</feature>
<dbReference type="InterPro" id="IPR032675">
    <property type="entry name" value="LRR_dom_sf"/>
</dbReference>
<evidence type="ECO:0000313" key="2">
    <source>
        <dbReference type="EMBL" id="KAG0315975.1"/>
    </source>
</evidence>
<dbReference type="OrthoDB" id="4080148at2759"/>
<organism evidence="2 3">
    <name type="scientific">Linnemannia gamsii</name>
    <dbReference type="NCBI Taxonomy" id="64522"/>
    <lineage>
        <taxon>Eukaryota</taxon>
        <taxon>Fungi</taxon>
        <taxon>Fungi incertae sedis</taxon>
        <taxon>Mucoromycota</taxon>
        <taxon>Mortierellomycotina</taxon>
        <taxon>Mortierellomycetes</taxon>
        <taxon>Mortierellales</taxon>
        <taxon>Mortierellaceae</taxon>
        <taxon>Linnemannia</taxon>
    </lineage>
</organism>
<dbReference type="Proteomes" id="UP000823405">
    <property type="component" value="Unassembled WGS sequence"/>
</dbReference>
<accession>A0A9P6RBJ4</accession>
<dbReference type="Gene3D" id="3.80.10.10">
    <property type="entry name" value="Ribonuclease Inhibitor"/>
    <property type="match status" value="1"/>
</dbReference>
<feature type="compositionally biased region" description="Polar residues" evidence="1">
    <location>
        <begin position="429"/>
        <end position="448"/>
    </location>
</feature>
<gene>
    <name evidence="2" type="ORF">BGZ97_007628</name>
</gene>
<keyword evidence="3" id="KW-1185">Reference proteome</keyword>
<comment type="caution">
    <text evidence="2">The sequence shown here is derived from an EMBL/GenBank/DDBJ whole genome shotgun (WGS) entry which is preliminary data.</text>
</comment>